<accession>A0A1K1LK97</accession>
<keyword evidence="2" id="KW-1185">Reference proteome</keyword>
<dbReference type="EMBL" id="LT630450">
    <property type="protein sequence ID" value="SFV73902.1"/>
    <property type="molecule type" value="Genomic_DNA"/>
</dbReference>
<dbReference type="KEGG" id="dpg:DESPIGER_2078"/>
<dbReference type="Proteomes" id="UP000186323">
    <property type="component" value="Chromosome I"/>
</dbReference>
<sequence length="47" mass="5111">MVLPVVRRREGGTGGCAVGLRAGPRGNRALQAERARQQTKLVRLKRA</sequence>
<dbReference type="AlphaFoldDB" id="A0A1K1LK97"/>
<reference evidence="2" key="1">
    <citation type="submission" date="2016-10" db="EMBL/GenBank/DDBJ databases">
        <authorList>
            <person name="Wegmann U."/>
        </authorList>
    </citation>
    <scope>NUCLEOTIDE SEQUENCE [LARGE SCALE GENOMIC DNA]</scope>
</reference>
<proteinExistence type="predicted"/>
<organism evidence="1 2">
    <name type="scientific">Desulfovibrio piger</name>
    <dbReference type="NCBI Taxonomy" id="901"/>
    <lineage>
        <taxon>Bacteria</taxon>
        <taxon>Pseudomonadati</taxon>
        <taxon>Thermodesulfobacteriota</taxon>
        <taxon>Desulfovibrionia</taxon>
        <taxon>Desulfovibrionales</taxon>
        <taxon>Desulfovibrionaceae</taxon>
        <taxon>Desulfovibrio</taxon>
    </lineage>
</organism>
<protein>
    <submittedName>
        <fullName evidence="1">Uncharacterized protein</fullName>
    </submittedName>
</protein>
<evidence type="ECO:0000313" key="2">
    <source>
        <dbReference type="Proteomes" id="UP000186323"/>
    </source>
</evidence>
<evidence type="ECO:0000313" key="1">
    <source>
        <dbReference type="EMBL" id="SFV73902.1"/>
    </source>
</evidence>
<name>A0A1K1LK97_9BACT</name>
<gene>
    <name evidence="1" type="ORF">DESPIGER_2078</name>
</gene>